<dbReference type="EMBL" id="CADCXU010001116">
    <property type="protein sequence ID" value="CAA9993721.1"/>
    <property type="molecule type" value="Genomic_DNA"/>
</dbReference>
<accession>A0A6H5FVT6</accession>
<keyword evidence="2" id="KW-1185">Reference proteome</keyword>
<dbReference type="InterPro" id="IPR047313">
    <property type="entry name" value="SMN_C"/>
</dbReference>
<name>A0A6H5FVT6_9HEMI</name>
<sequence>MEVLCVIYAPLVLLPYLQRSKKYFLFRTITILPVGAIPPPPPPNVMAHFPKDESDALSAMLMAWYMSGYHT</sequence>
<evidence type="ECO:0000313" key="1">
    <source>
        <dbReference type="EMBL" id="CAA9993721.1"/>
    </source>
</evidence>
<dbReference type="AlphaFoldDB" id="A0A6H5FVT6"/>
<proteinExistence type="predicted"/>
<protein>
    <submittedName>
        <fullName evidence="1">Uncharacterized protein</fullName>
    </submittedName>
</protein>
<dbReference type="Proteomes" id="UP000479000">
    <property type="component" value="Unassembled WGS sequence"/>
</dbReference>
<dbReference type="OrthoDB" id="197400at2759"/>
<evidence type="ECO:0000313" key="2">
    <source>
        <dbReference type="Proteomes" id="UP000479000"/>
    </source>
</evidence>
<organism evidence="1 2">
    <name type="scientific">Nesidiocoris tenuis</name>
    <dbReference type="NCBI Taxonomy" id="355587"/>
    <lineage>
        <taxon>Eukaryota</taxon>
        <taxon>Metazoa</taxon>
        <taxon>Ecdysozoa</taxon>
        <taxon>Arthropoda</taxon>
        <taxon>Hexapoda</taxon>
        <taxon>Insecta</taxon>
        <taxon>Pterygota</taxon>
        <taxon>Neoptera</taxon>
        <taxon>Paraneoptera</taxon>
        <taxon>Hemiptera</taxon>
        <taxon>Heteroptera</taxon>
        <taxon>Panheteroptera</taxon>
        <taxon>Cimicomorpha</taxon>
        <taxon>Miridae</taxon>
        <taxon>Dicyphina</taxon>
        <taxon>Nesidiocoris</taxon>
    </lineage>
</organism>
<reference evidence="1 2" key="1">
    <citation type="submission" date="2020-02" db="EMBL/GenBank/DDBJ databases">
        <authorList>
            <person name="Ferguson B K."/>
        </authorList>
    </citation>
    <scope>NUCLEOTIDE SEQUENCE [LARGE SCALE GENOMIC DNA]</scope>
</reference>
<gene>
    <name evidence="1" type="ORF">NTEN_LOCUS610</name>
</gene>
<dbReference type="CDD" id="cd22852">
    <property type="entry name" value="SMN_C"/>
    <property type="match status" value="1"/>
</dbReference>
<dbReference type="Pfam" id="PF20635">
    <property type="entry name" value="SMN_YG-box"/>
    <property type="match status" value="1"/>
</dbReference>
<feature type="non-terminal residue" evidence="1">
    <location>
        <position position="71"/>
    </location>
</feature>